<protein>
    <submittedName>
        <fullName evidence="3">Uncharacterized protein</fullName>
    </submittedName>
</protein>
<feature type="chain" id="PRO_5012134546" evidence="2">
    <location>
        <begin position="34"/>
        <end position="394"/>
    </location>
</feature>
<organism evidence="3 4">
    <name type="scientific">Stylophora pistillata</name>
    <name type="common">Smooth cauliflower coral</name>
    <dbReference type="NCBI Taxonomy" id="50429"/>
    <lineage>
        <taxon>Eukaryota</taxon>
        <taxon>Metazoa</taxon>
        <taxon>Cnidaria</taxon>
        <taxon>Anthozoa</taxon>
        <taxon>Hexacorallia</taxon>
        <taxon>Scleractinia</taxon>
        <taxon>Astrocoeniina</taxon>
        <taxon>Pocilloporidae</taxon>
        <taxon>Stylophora</taxon>
    </lineage>
</organism>
<feature type="compositionally biased region" description="Basic and acidic residues" evidence="1">
    <location>
        <begin position="275"/>
        <end position="285"/>
    </location>
</feature>
<proteinExistence type="predicted"/>
<feature type="region of interest" description="Disordered" evidence="1">
    <location>
        <begin position="212"/>
        <end position="394"/>
    </location>
</feature>
<evidence type="ECO:0000313" key="3">
    <source>
        <dbReference type="EMBL" id="PFX11463.1"/>
    </source>
</evidence>
<dbReference type="AlphaFoldDB" id="A0A2B4R3V1"/>
<accession>A0A2B4R3V1</accession>
<feature type="compositionally biased region" description="Polar residues" evidence="1">
    <location>
        <begin position="306"/>
        <end position="315"/>
    </location>
</feature>
<evidence type="ECO:0000313" key="4">
    <source>
        <dbReference type="Proteomes" id="UP000225706"/>
    </source>
</evidence>
<feature type="non-terminal residue" evidence="3">
    <location>
        <position position="394"/>
    </location>
</feature>
<feature type="region of interest" description="Disordered" evidence="1">
    <location>
        <begin position="105"/>
        <end position="178"/>
    </location>
</feature>
<gene>
    <name evidence="3" type="ORF">AWC38_SpisGene24793</name>
</gene>
<feature type="compositionally biased region" description="Polar residues" evidence="1">
    <location>
        <begin position="212"/>
        <end position="247"/>
    </location>
</feature>
<feature type="signal peptide" evidence="2">
    <location>
        <begin position="1"/>
        <end position="33"/>
    </location>
</feature>
<dbReference type="EMBL" id="LSMT01002451">
    <property type="protein sequence ID" value="PFX11463.1"/>
    <property type="molecule type" value="Genomic_DNA"/>
</dbReference>
<dbReference type="Proteomes" id="UP000225706">
    <property type="component" value="Unassembled WGS sequence"/>
</dbReference>
<feature type="compositionally biased region" description="Polar residues" evidence="1">
    <location>
        <begin position="124"/>
        <end position="178"/>
    </location>
</feature>
<feature type="compositionally biased region" description="Acidic residues" evidence="1">
    <location>
        <begin position="378"/>
        <end position="387"/>
    </location>
</feature>
<sequence>MRYPEYGIKRAEMIISLLLRSTLLLLVANYSFAQEWYSQDNYGPVYYEPDTVEDSQPSFVNKRQAESSAAESKSFYLSEHSASNILEKRDIGDVDAKHNSSYITEYTTNDGVNPVAGMSKENDQSFVPDSSLEATSRSPTNDSYEYMHSQTNSSSEYVDSPTNSSTENMESPNSSYENTQAVANNSYEFTQSVANNSVQYVPNVAEDSYENAQNVSNSSYSITDSNQVSEMPNETMSTGSEETQMSPLTLDVMPKGSAEGSAKDERMDETEEPKDDAAGELETKPVDTTYAHKTVGTPYFKEEVDQSSGSGNFYNKENDDAENKVKNGNKDDRNKSDESSDARKEPDERNTTSTSASQGEDGSGNYNNEEVDEFFRDYDEDEYEDEEPVKRQNL</sequence>
<feature type="compositionally biased region" description="Basic and acidic residues" evidence="1">
    <location>
        <begin position="316"/>
        <end position="350"/>
    </location>
</feature>
<reference evidence="3" key="1">
    <citation type="journal article" date="2017" name="J. ISSAAS">
        <title>Comparative analysis of the genomes of Stylophora pistillata and Acropora digitifera provides evidence for extensive differences between species of corals.</title>
        <authorList>
            <person name="Voolstra C.R."/>
            <person name="Li Y."/>
            <person name="Liew Y.J."/>
            <person name="Baumgarten S."/>
            <person name="Zoccola D."/>
            <person name="Flot J.-F."/>
            <person name="Tambutte S."/>
            <person name="Allemand D."/>
            <person name="Aranda M."/>
        </authorList>
    </citation>
    <scope>NUCLEOTIDE SEQUENCE</scope>
    <source>
        <strain evidence="3">CSM Monaco</strain>
        <tissue evidence="3">Whole animal</tissue>
    </source>
</reference>
<name>A0A2B4R3V1_STYPI</name>
<keyword evidence="2" id="KW-0732">Signal</keyword>
<comment type="caution">
    <text evidence="3">The sequence shown here is derived from an EMBL/GenBank/DDBJ whole genome shotgun (WGS) entry which is preliminary data.</text>
</comment>
<keyword evidence="4" id="KW-1185">Reference proteome</keyword>
<evidence type="ECO:0000256" key="1">
    <source>
        <dbReference type="SAM" id="MobiDB-lite"/>
    </source>
</evidence>
<feature type="compositionally biased region" description="Polar residues" evidence="1">
    <location>
        <begin position="351"/>
        <end position="368"/>
    </location>
</feature>
<evidence type="ECO:0000256" key="2">
    <source>
        <dbReference type="SAM" id="SignalP"/>
    </source>
</evidence>